<dbReference type="STRING" id="4081.A0A3Q7G254"/>
<dbReference type="Proteomes" id="UP000004994">
    <property type="component" value="Chromosome 4"/>
</dbReference>
<accession>A0A3Q7G254</accession>
<evidence type="ECO:0000313" key="2">
    <source>
        <dbReference type="Proteomes" id="UP000004994"/>
    </source>
</evidence>
<organism evidence="1">
    <name type="scientific">Solanum lycopersicum</name>
    <name type="common">Tomato</name>
    <name type="synonym">Lycopersicon esculentum</name>
    <dbReference type="NCBI Taxonomy" id="4081"/>
    <lineage>
        <taxon>Eukaryota</taxon>
        <taxon>Viridiplantae</taxon>
        <taxon>Streptophyta</taxon>
        <taxon>Embryophyta</taxon>
        <taxon>Tracheophyta</taxon>
        <taxon>Spermatophyta</taxon>
        <taxon>Magnoliopsida</taxon>
        <taxon>eudicotyledons</taxon>
        <taxon>Gunneridae</taxon>
        <taxon>Pentapetalae</taxon>
        <taxon>asterids</taxon>
        <taxon>lamiids</taxon>
        <taxon>Solanales</taxon>
        <taxon>Solanaceae</taxon>
        <taxon>Solanoideae</taxon>
        <taxon>Solaneae</taxon>
        <taxon>Solanum</taxon>
        <taxon>Solanum subgen. Lycopersicon</taxon>
    </lineage>
</organism>
<reference evidence="1" key="2">
    <citation type="submission" date="2019-01" db="UniProtKB">
        <authorList>
            <consortium name="EnsemblPlants"/>
        </authorList>
    </citation>
    <scope>IDENTIFICATION</scope>
    <source>
        <strain evidence="1">cv. Heinz 1706</strain>
    </source>
</reference>
<proteinExistence type="predicted"/>
<keyword evidence="2" id="KW-1185">Reference proteome</keyword>
<dbReference type="EnsemblPlants" id="Solyc04g028565.1.1">
    <property type="protein sequence ID" value="Solyc04g028565.1.1"/>
    <property type="gene ID" value="Solyc04g028565.1"/>
</dbReference>
<evidence type="ECO:0000313" key="1">
    <source>
        <dbReference type="EnsemblPlants" id="Solyc04g028565.1.1"/>
    </source>
</evidence>
<evidence type="ECO:0008006" key="3">
    <source>
        <dbReference type="Google" id="ProtNLM"/>
    </source>
</evidence>
<dbReference type="AlphaFoldDB" id="A0A3Q7G254"/>
<name>A0A3Q7G254_SOLLC</name>
<reference evidence="1" key="1">
    <citation type="journal article" date="2012" name="Nature">
        <title>The tomato genome sequence provides insights into fleshy fruit evolution.</title>
        <authorList>
            <consortium name="Tomato Genome Consortium"/>
        </authorList>
    </citation>
    <scope>NUCLEOTIDE SEQUENCE [LARGE SCALE GENOMIC DNA]</scope>
    <source>
        <strain evidence="1">cv. Heinz 1706</strain>
    </source>
</reference>
<dbReference type="InParanoid" id="A0A3Q7G254"/>
<protein>
    <recommendedName>
        <fullName evidence="3">Ribosomal protein S18</fullName>
    </recommendedName>
</protein>
<sequence length="70" mass="8189">MIYLKKFNTPPIQSGNRIDCRNVSLIIITLAIKQVRTLSLLPFLNNEKQFERNESTMKKIDCNGLFEPKY</sequence>
<dbReference type="Gramene" id="Solyc04g028565.1.1">
    <property type="protein sequence ID" value="Solyc04g028565.1.1"/>
    <property type="gene ID" value="Solyc04g028565.1"/>
</dbReference>